<dbReference type="PANTHER" id="PTHR48419">
    <property type="entry name" value="SULFOTRANSFERASE DOMAIN-CONTAINING PROTEIN"/>
    <property type="match status" value="1"/>
</dbReference>
<dbReference type="AlphaFoldDB" id="A0A5N6K4I8"/>
<proteinExistence type="predicted"/>
<evidence type="ECO:0000256" key="1">
    <source>
        <dbReference type="SAM" id="MobiDB-lite"/>
    </source>
</evidence>
<dbReference type="InterPro" id="IPR027417">
    <property type="entry name" value="P-loop_NTPase"/>
</dbReference>
<dbReference type="Proteomes" id="UP000326757">
    <property type="component" value="Unassembled WGS sequence"/>
</dbReference>
<evidence type="ECO:0000313" key="2">
    <source>
        <dbReference type="EMBL" id="KAB8297233.1"/>
    </source>
</evidence>
<comment type="caution">
    <text evidence="2">The sequence shown here is derived from an EMBL/GenBank/DDBJ whole genome shotgun (WGS) entry which is preliminary data.</text>
</comment>
<feature type="compositionally biased region" description="Polar residues" evidence="1">
    <location>
        <begin position="122"/>
        <end position="135"/>
    </location>
</feature>
<evidence type="ECO:0008006" key="4">
    <source>
        <dbReference type="Google" id="ProtNLM"/>
    </source>
</evidence>
<organism evidence="2 3">
    <name type="scientific">Monilinia laxa</name>
    <name type="common">Brown rot fungus</name>
    <name type="synonym">Sclerotinia laxa</name>
    <dbReference type="NCBI Taxonomy" id="61186"/>
    <lineage>
        <taxon>Eukaryota</taxon>
        <taxon>Fungi</taxon>
        <taxon>Dikarya</taxon>
        <taxon>Ascomycota</taxon>
        <taxon>Pezizomycotina</taxon>
        <taxon>Leotiomycetes</taxon>
        <taxon>Helotiales</taxon>
        <taxon>Sclerotiniaceae</taxon>
        <taxon>Monilinia</taxon>
    </lineage>
</organism>
<dbReference type="SUPFAM" id="SSF52540">
    <property type="entry name" value="P-loop containing nucleoside triphosphate hydrolases"/>
    <property type="match status" value="1"/>
</dbReference>
<sequence>MASMKPIFCATHPRACSTAFERVFMTRDDVLACVHEPFGDAFYFGPERLSPRYENDEAARQASGFADSTFKTIFERIEKEGKEGKRLFIKDIIHYLVPPQGKPATIAPSLGGKSSKKGVGTNGETNGANGVSNGEINGVDGVSAGESNGYTNEHTNGTSSKAPYPYDTLAEPGNPTVVPAEILKQFHFTFLIRHPRSSIPSYYRCTIPPLDAVTGFYNFMPSEAGYDELRRVFDFLRSNNQVGPSLAGTPESSPENLKEGEVSITVIDADDLLDNPEGIIKAYCKEVGMEYDPNMLIWDTEEHHKKAREAFEKWRGFHDDAINSTSLKARSVEHKKKLKTPEQENAEWAEKYGADAAKIIRETVDANGVQTSWELGLNGMEWNGMEWGIKNTKWVNRGMTGWMVEKWMMD</sequence>
<dbReference type="Pfam" id="PF19798">
    <property type="entry name" value="Sulfotransfer_5"/>
    <property type="match status" value="1"/>
</dbReference>
<accession>A0A5N6K4I8</accession>
<dbReference type="OrthoDB" id="2405944at2759"/>
<dbReference type="PANTHER" id="PTHR48419:SF1">
    <property type="entry name" value="SULFOTRANSFERASE DOMAIN-CONTAINING PROTEIN"/>
    <property type="match status" value="1"/>
</dbReference>
<protein>
    <recommendedName>
        <fullName evidence="4">Sulfotransferase domain-containing protein</fullName>
    </recommendedName>
</protein>
<gene>
    <name evidence="2" type="ORF">EYC80_002603</name>
</gene>
<name>A0A5N6K4I8_MONLA</name>
<dbReference type="EMBL" id="VIGI01000008">
    <property type="protein sequence ID" value="KAB8297233.1"/>
    <property type="molecule type" value="Genomic_DNA"/>
</dbReference>
<dbReference type="InterPro" id="IPR053226">
    <property type="entry name" value="Pyrrolopyrazine_biosynth_F"/>
</dbReference>
<dbReference type="Gene3D" id="3.40.50.300">
    <property type="entry name" value="P-loop containing nucleotide triphosphate hydrolases"/>
    <property type="match status" value="1"/>
</dbReference>
<keyword evidence="3" id="KW-1185">Reference proteome</keyword>
<feature type="compositionally biased region" description="Polar residues" evidence="1">
    <location>
        <begin position="145"/>
        <end position="161"/>
    </location>
</feature>
<feature type="region of interest" description="Disordered" evidence="1">
    <location>
        <begin position="104"/>
        <end position="168"/>
    </location>
</feature>
<reference evidence="2 3" key="1">
    <citation type="submission" date="2019-06" db="EMBL/GenBank/DDBJ databases">
        <title>Genome Sequence of the Brown Rot Fungal Pathogen Monilinia laxa.</title>
        <authorList>
            <person name="De Miccolis Angelini R.M."/>
            <person name="Landi L."/>
            <person name="Abate D."/>
            <person name="Pollastro S."/>
            <person name="Romanazzi G."/>
            <person name="Faretra F."/>
        </authorList>
    </citation>
    <scope>NUCLEOTIDE SEQUENCE [LARGE SCALE GENOMIC DNA]</scope>
    <source>
        <strain evidence="2 3">Mlax316</strain>
    </source>
</reference>
<evidence type="ECO:0000313" key="3">
    <source>
        <dbReference type="Proteomes" id="UP000326757"/>
    </source>
</evidence>